<keyword evidence="2" id="KW-0472">Membrane</keyword>
<feature type="transmembrane region" description="Helical" evidence="2">
    <location>
        <begin position="428"/>
        <end position="448"/>
    </location>
</feature>
<feature type="transmembrane region" description="Helical" evidence="2">
    <location>
        <begin position="376"/>
        <end position="396"/>
    </location>
</feature>
<evidence type="ECO:0000256" key="1">
    <source>
        <dbReference type="SAM" id="MobiDB-lite"/>
    </source>
</evidence>
<dbReference type="InterPro" id="IPR019430">
    <property type="entry name" value="7TM_GPCR_serpentine_rcpt_Srx"/>
</dbReference>
<accession>A0A9P1N790</accession>
<comment type="caution">
    <text evidence="5">The sequence shown here is derived from an EMBL/GenBank/DDBJ whole genome shotgun (WGS) entry which is preliminary data.</text>
</comment>
<keyword evidence="2" id="KW-0812">Transmembrane</keyword>
<feature type="transmembrane region" description="Helical" evidence="2">
    <location>
        <begin position="469"/>
        <end position="489"/>
    </location>
</feature>
<feature type="chain" id="PRO_5040293702" description="7TM GPCR serpentine receptor class x (Srx) domain-containing protein" evidence="3">
    <location>
        <begin position="18"/>
        <end position="559"/>
    </location>
</feature>
<dbReference type="Pfam" id="PF10328">
    <property type="entry name" value="7TM_GPCR_Srx"/>
    <property type="match status" value="1"/>
</dbReference>
<evidence type="ECO:0000313" key="6">
    <source>
        <dbReference type="Proteomes" id="UP001152747"/>
    </source>
</evidence>
<proteinExistence type="predicted"/>
<dbReference type="InterPro" id="IPR016187">
    <property type="entry name" value="CTDL_fold"/>
</dbReference>
<evidence type="ECO:0000256" key="3">
    <source>
        <dbReference type="SAM" id="SignalP"/>
    </source>
</evidence>
<feature type="transmembrane region" description="Helical" evidence="2">
    <location>
        <begin position="301"/>
        <end position="321"/>
    </location>
</feature>
<evidence type="ECO:0000256" key="2">
    <source>
        <dbReference type="SAM" id="Phobius"/>
    </source>
</evidence>
<keyword evidence="6" id="KW-1185">Reference proteome</keyword>
<dbReference type="PANTHER" id="PTHR23017">
    <property type="entry name" value="SERPENTINE RECEPTOR, CLASS X"/>
    <property type="match status" value="1"/>
</dbReference>
<organism evidence="5 6">
    <name type="scientific">Caenorhabditis angaria</name>
    <dbReference type="NCBI Taxonomy" id="860376"/>
    <lineage>
        <taxon>Eukaryota</taxon>
        <taxon>Metazoa</taxon>
        <taxon>Ecdysozoa</taxon>
        <taxon>Nematoda</taxon>
        <taxon>Chromadorea</taxon>
        <taxon>Rhabditida</taxon>
        <taxon>Rhabditina</taxon>
        <taxon>Rhabditomorpha</taxon>
        <taxon>Rhabditoidea</taxon>
        <taxon>Rhabditidae</taxon>
        <taxon>Peloderinae</taxon>
        <taxon>Caenorhabditis</taxon>
    </lineage>
</organism>
<dbReference type="EMBL" id="CANHGI010000005">
    <property type="protein sequence ID" value="CAI5453775.1"/>
    <property type="molecule type" value="Genomic_DNA"/>
</dbReference>
<dbReference type="AlphaFoldDB" id="A0A9P1N790"/>
<feature type="transmembrane region" description="Helical" evidence="2">
    <location>
        <begin position="261"/>
        <end position="281"/>
    </location>
</feature>
<dbReference type="PANTHER" id="PTHR23017:SF24">
    <property type="entry name" value="7TM GPCR SERPENTINE RECEPTOR CLASS X (SRX) DOMAIN-CONTAINING PROTEIN-RELATED"/>
    <property type="match status" value="1"/>
</dbReference>
<feature type="domain" description="7TM GPCR serpentine receptor class x (Srx)" evidence="4">
    <location>
        <begin position="266"/>
        <end position="526"/>
    </location>
</feature>
<dbReference type="Proteomes" id="UP001152747">
    <property type="component" value="Unassembled WGS sequence"/>
</dbReference>
<name>A0A9P1N790_9PELO</name>
<gene>
    <name evidence="5" type="ORF">CAMP_LOCUS16412</name>
</gene>
<sequence length="559" mass="62999">MRCLLILLFFLIGSIEACHPRMDPVTKPTEPSATSTQAATVTTTTVTTTTTEATTTTTEGPKTCDADWTTLNRENGVWCVKAEDLSANTYEEAEALCAASDAKISSVETEEELGILLNLGVERYMVVGADHSAGCECTTGVECTASATCNLQTAFNWNDGFVAGRTVFETADSSVNYGDILLIYPSPTPYLTSPLMSSLTISAKSGGIIIIIIHTSVLFSFGDFLSYAFFLFLTSSSREMFAEIVYKSGDQYIQTAEDREAAILVFIPCFIGVVMTVIVIRGCMKIPAMNSPFGYLMKYNMFAGIIAPINMGFFYFFGIYMDIKLIIDYSRLFGQVSTTLIPILQSQYLSVSLNRFIALVFPMQYSKFYDLKFRRLYVLTCWTVPIIYTTLFSLNFNCGYKFYHYGWVFSYVISDSCGTKFESLLRGVQLLLGNLIILIDVMTLFLLVCFRKRVFTTRSADIRKREINFAQQVIIQGFVFMGYTIWYSMGYKWVPGQSEQWRIFWTSTFSANLLHIFATGVIFIFNAEFSRWLWTKSRNDVSARTVENSIRTIVSQAKY</sequence>
<feature type="transmembrane region" description="Helical" evidence="2">
    <location>
        <begin position="509"/>
        <end position="529"/>
    </location>
</feature>
<dbReference type="SUPFAM" id="SSF56436">
    <property type="entry name" value="C-type lectin-like"/>
    <property type="match status" value="1"/>
</dbReference>
<protein>
    <recommendedName>
        <fullName evidence="4">7TM GPCR serpentine receptor class x (Srx) domain-containing protein</fullName>
    </recommendedName>
</protein>
<evidence type="ECO:0000313" key="5">
    <source>
        <dbReference type="EMBL" id="CAI5453775.1"/>
    </source>
</evidence>
<feature type="signal peptide" evidence="3">
    <location>
        <begin position="1"/>
        <end position="17"/>
    </location>
</feature>
<dbReference type="Gene3D" id="1.20.1070.10">
    <property type="entry name" value="Rhodopsin 7-helix transmembrane proteins"/>
    <property type="match status" value="1"/>
</dbReference>
<evidence type="ECO:0000259" key="4">
    <source>
        <dbReference type="Pfam" id="PF10328"/>
    </source>
</evidence>
<feature type="compositionally biased region" description="Low complexity" evidence="1">
    <location>
        <begin position="32"/>
        <end position="59"/>
    </location>
</feature>
<reference evidence="5" key="1">
    <citation type="submission" date="2022-11" db="EMBL/GenBank/DDBJ databases">
        <authorList>
            <person name="Kikuchi T."/>
        </authorList>
    </citation>
    <scope>NUCLEOTIDE SEQUENCE</scope>
    <source>
        <strain evidence="5">PS1010</strain>
    </source>
</reference>
<feature type="region of interest" description="Disordered" evidence="1">
    <location>
        <begin position="24"/>
        <end position="61"/>
    </location>
</feature>
<feature type="transmembrane region" description="Helical" evidence="2">
    <location>
        <begin position="208"/>
        <end position="233"/>
    </location>
</feature>
<dbReference type="SUPFAM" id="SSF81321">
    <property type="entry name" value="Family A G protein-coupled receptor-like"/>
    <property type="match status" value="1"/>
</dbReference>
<keyword evidence="2" id="KW-1133">Transmembrane helix</keyword>
<keyword evidence="3" id="KW-0732">Signal</keyword>